<comment type="caution">
    <text evidence="1">The sequence shown here is derived from an EMBL/GenBank/DDBJ whole genome shotgun (WGS) entry which is preliminary data.</text>
</comment>
<sequence length="97" mass="10758">MDKTVLVSAADGLNPRCMAVVRAFRTRCLGPESAACLDPQFTPASCVIAYHRGQLLAVLHGRGTWPQYMMSRIIFRGLAQPAPVVRVAYLVQTRRQE</sequence>
<evidence type="ECO:0000313" key="2">
    <source>
        <dbReference type="Proteomes" id="UP000886595"/>
    </source>
</evidence>
<keyword evidence="2" id="KW-1185">Reference proteome</keyword>
<gene>
    <name evidence="1" type="ORF">Bca52824_046616</name>
</gene>
<name>A0A8X7UQD2_BRACI</name>
<evidence type="ECO:0000313" key="1">
    <source>
        <dbReference type="EMBL" id="KAG2287012.1"/>
    </source>
</evidence>
<dbReference type="AlphaFoldDB" id="A0A8X7UQD2"/>
<proteinExistence type="predicted"/>
<reference evidence="1 2" key="1">
    <citation type="submission" date="2020-02" db="EMBL/GenBank/DDBJ databases">
        <authorList>
            <person name="Ma Q."/>
            <person name="Huang Y."/>
            <person name="Song X."/>
            <person name="Pei D."/>
        </authorList>
    </citation>
    <scope>NUCLEOTIDE SEQUENCE [LARGE SCALE GENOMIC DNA]</scope>
    <source>
        <strain evidence="1">Sxm20200214</strain>
        <tissue evidence="1">Leaf</tissue>
    </source>
</reference>
<protein>
    <submittedName>
        <fullName evidence="1">Uncharacterized protein</fullName>
    </submittedName>
</protein>
<dbReference type="EMBL" id="JAAMPC010000010">
    <property type="protein sequence ID" value="KAG2287012.1"/>
    <property type="molecule type" value="Genomic_DNA"/>
</dbReference>
<dbReference type="Proteomes" id="UP000886595">
    <property type="component" value="Unassembled WGS sequence"/>
</dbReference>
<accession>A0A8X7UQD2</accession>
<organism evidence="1 2">
    <name type="scientific">Brassica carinata</name>
    <name type="common">Ethiopian mustard</name>
    <name type="synonym">Abyssinian cabbage</name>
    <dbReference type="NCBI Taxonomy" id="52824"/>
    <lineage>
        <taxon>Eukaryota</taxon>
        <taxon>Viridiplantae</taxon>
        <taxon>Streptophyta</taxon>
        <taxon>Embryophyta</taxon>
        <taxon>Tracheophyta</taxon>
        <taxon>Spermatophyta</taxon>
        <taxon>Magnoliopsida</taxon>
        <taxon>eudicotyledons</taxon>
        <taxon>Gunneridae</taxon>
        <taxon>Pentapetalae</taxon>
        <taxon>rosids</taxon>
        <taxon>malvids</taxon>
        <taxon>Brassicales</taxon>
        <taxon>Brassicaceae</taxon>
        <taxon>Brassiceae</taxon>
        <taxon>Brassica</taxon>
    </lineage>
</organism>